<evidence type="ECO:0000313" key="3">
    <source>
        <dbReference type="Proteomes" id="UP001217838"/>
    </source>
</evidence>
<dbReference type="Proteomes" id="UP001217838">
    <property type="component" value="Unassembled WGS sequence"/>
</dbReference>
<dbReference type="EMBL" id="JAQNDN010000015">
    <property type="protein sequence ID" value="MDC0671376.1"/>
    <property type="molecule type" value="Genomic_DNA"/>
</dbReference>
<name>A0ABT5BEF2_9BACT</name>
<accession>A0ABT5BEF2</accession>
<evidence type="ECO:0000256" key="1">
    <source>
        <dbReference type="SAM" id="MobiDB-lite"/>
    </source>
</evidence>
<sequence length="110" mass="11818">MRLPSKPVLIRICIYGPLLAYFGYLACQRYKAEQAEQAEQNAAPVLEGRKHTFTLPDGKSVEVVEISEDQARQMGLDPDRSGPPSKAEAPAKAAGAEESKSPPVAPAPTN</sequence>
<proteinExistence type="predicted"/>
<organism evidence="2 3">
    <name type="scientific">Nannocystis radixulma</name>
    <dbReference type="NCBI Taxonomy" id="2995305"/>
    <lineage>
        <taxon>Bacteria</taxon>
        <taxon>Pseudomonadati</taxon>
        <taxon>Myxococcota</taxon>
        <taxon>Polyangia</taxon>
        <taxon>Nannocystales</taxon>
        <taxon>Nannocystaceae</taxon>
        <taxon>Nannocystis</taxon>
    </lineage>
</organism>
<evidence type="ECO:0000313" key="2">
    <source>
        <dbReference type="EMBL" id="MDC0671376.1"/>
    </source>
</evidence>
<protein>
    <submittedName>
        <fullName evidence="2">Uncharacterized protein</fullName>
    </submittedName>
</protein>
<feature type="region of interest" description="Disordered" evidence="1">
    <location>
        <begin position="49"/>
        <end position="110"/>
    </location>
</feature>
<keyword evidence="3" id="KW-1185">Reference proteome</keyword>
<dbReference type="RefSeq" id="WP_272001538.1">
    <property type="nucleotide sequence ID" value="NZ_JAQNDN010000015.1"/>
</dbReference>
<comment type="caution">
    <text evidence="2">The sequence shown here is derived from an EMBL/GenBank/DDBJ whole genome shotgun (WGS) entry which is preliminary data.</text>
</comment>
<gene>
    <name evidence="2" type="ORF">POL58_26730</name>
</gene>
<reference evidence="2 3" key="1">
    <citation type="submission" date="2022-11" db="EMBL/GenBank/DDBJ databases">
        <title>Minimal conservation of predation-associated metabolite biosynthetic gene clusters underscores biosynthetic potential of Myxococcota including descriptions for ten novel species: Archangium lansinium sp. nov., Myxococcus landrumus sp. nov., Nannocystis bai.</title>
        <authorList>
            <person name="Ahearne A."/>
            <person name="Stevens C."/>
            <person name="Dowd S."/>
        </authorList>
    </citation>
    <scope>NUCLEOTIDE SEQUENCE [LARGE SCALE GENOMIC DNA]</scope>
    <source>
        <strain evidence="2 3">NCELM</strain>
    </source>
</reference>
<feature type="compositionally biased region" description="Low complexity" evidence="1">
    <location>
        <begin position="82"/>
        <end position="94"/>
    </location>
</feature>